<dbReference type="EMBL" id="ACYS02000142">
    <property type="protein sequence ID" value="EGJ67499.1"/>
    <property type="molecule type" value="Genomic_DNA"/>
</dbReference>
<reference evidence="1 2" key="1">
    <citation type="submission" date="2011-04" db="EMBL/GenBank/DDBJ databases">
        <authorList>
            <person name="Weinstock G."/>
            <person name="Sodergren E."/>
            <person name="Clifton S."/>
            <person name="Fulton L."/>
            <person name="Fulton B."/>
            <person name="Courtney L."/>
            <person name="Fronick C."/>
            <person name="Harrison M."/>
            <person name="Strong C."/>
            <person name="Farmer C."/>
            <person name="Delahaunty K."/>
            <person name="Markovic C."/>
            <person name="Hall O."/>
            <person name="Minx P."/>
            <person name="Tomlinson C."/>
            <person name="Mitreva M."/>
            <person name="Hou S."/>
            <person name="Chen J."/>
            <person name="Wollam A."/>
            <person name="Pepin K.H."/>
            <person name="Johnson M."/>
            <person name="Bhonagiri V."/>
            <person name="Zhang X."/>
            <person name="Suruliraj S."/>
            <person name="Warren W."/>
            <person name="Chinwalla A."/>
            <person name="Mardis E.R."/>
            <person name="Wilson R.K."/>
        </authorList>
    </citation>
    <scope>NUCLEOTIDE SEQUENCE [LARGE SCALE GENOMIC DNA]</scope>
    <source>
        <strain evidence="1 2">6014059</strain>
    </source>
</reference>
<proteinExistence type="predicted"/>
<gene>
    <name evidence="1" type="ORF">HMPREF0022_02712</name>
</gene>
<protein>
    <submittedName>
        <fullName evidence="1">Uncharacterized protein</fullName>
    </submittedName>
</protein>
<evidence type="ECO:0000313" key="2">
    <source>
        <dbReference type="Proteomes" id="UP000003204"/>
    </source>
</evidence>
<dbReference type="AlphaFoldDB" id="A0A828SHT7"/>
<dbReference type="Proteomes" id="UP000003204">
    <property type="component" value="Unassembled WGS sequence"/>
</dbReference>
<accession>A0A828SHT7</accession>
<comment type="caution">
    <text evidence="1">The sequence shown here is derived from an EMBL/GenBank/DDBJ whole genome shotgun (WGS) entry which is preliminary data.</text>
</comment>
<evidence type="ECO:0000313" key="1">
    <source>
        <dbReference type="EMBL" id="EGJ67499.1"/>
    </source>
</evidence>
<dbReference type="RefSeq" id="WP_000371046.1">
    <property type="nucleotide sequence ID" value="NZ_GL891924.1"/>
</dbReference>
<organism evidence="1 2">
    <name type="scientific">Acinetobacter baumannii 6014059</name>
    <dbReference type="NCBI Taxonomy" id="525242"/>
    <lineage>
        <taxon>Bacteria</taxon>
        <taxon>Pseudomonadati</taxon>
        <taxon>Pseudomonadota</taxon>
        <taxon>Gammaproteobacteria</taxon>
        <taxon>Moraxellales</taxon>
        <taxon>Moraxellaceae</taxon>
        <taxon>Acinetobacter</taxon>
        <taxon>Acinetobacter calcoaceticus/baumannii complex</taxon>
    </lineage>
</organism>
<name>A0A828SHT7_ACIBA</name>
<sequence>MDNYKIKVKDEAESKEAQELFFELGLTKEDFDDYKFPYYVASYNDGAFSNYILGSDTSGWEELTLPQLRDLVVLKRGDVRDATHRDKLDESIYLTSDKVIYYWYGEWCKSAINKSNDYEDYIANSLTSITQPQDPALISGADVPALIKKGESVQFRSVFNVQGGGEWQDLDLERDEEEFSLGDLINTRFEWRLKPQTIKVELELPKPFEPVEDCHVYILDDGKTDGYRRYSYEVHGDKGNTFIGIWRTEEEIKQVVEQLRKIRGTNS</sequence>